<feature type="domain" description="Nudix hydrolase" evidence="7">
    <location>
        <begin position="28"/>
        <end position="156"/>
    </location>
</feature>
<keyword evidence="8" id="KW-0413">Isomerase</keyword>
<dbReference type="Proteomes" id="UP000295151">
    <property type="component" value="Unassembled WGS sequence"/>
</dbReference>
<keyword evidence="4" id="KW-0378">Hydrolase</keyword>
<comment type="cofactor">
    <cofactor evidence="1">
        <name>Mg(2+)</name>
        <dbReference type="ChEBI" id="CHEBI:18420"/>
    </cofactor>
</comment>
<evidence type="ECO:0000256" key="4">
    <source>
        <dbReference type="ARBA" id="ARBA00022801"/>
    </source>
</evidence>
<dbReference type="SUPFAM" id="SSF55811">
    <property type="entry name" value="Nudix"/>
    <property type="match status" value="1"/>
</dbReference>
<dbReference type="Pfam" id="PF00293">
    <property type="entry name" value="NUDIX"/>
    <property type="match status" value="1"/>
</dbReference>
<dbReference type="RefSeq" id="WP_133983646.1">
    <property type="nucleotide sequence ID" value="NZ_SOCE01000002.1"/>
</dbReference>
<dbReference type="InterPro" id="IPR015797">
    <property type="entry name" value="NUDIX_hydrolase-like_dom_sf"/>
</dbReference>
<dbReference type="InterPro" id="IPR020084">
    <property type="entry name" value="NUDIX_hydrolase_CS"/>
</dbReference>
<dbReference type="EMBL" id="SOCE01000002">
    <property type="protein sequence ID" value="TDU84067.1"/>
    <property type="molecule type" value="Genomic_DNA"/>
</dbReference>
<dbReference type="GO" id="GO:0016817">
    <property type="term" value="F:hydrolase activity, acting on acid anhydrides"/>
    <property type="evidence" value="ECO:0007669"/>
    <property type="project" value="InterPro"/>
</dbReference>
<sequence length="166" mass="18180">MDELVALLDSDGRVCGSAPRSVMRRDNLRHAATGVLVRNSAGDIYVHRRTATKDVYPSYYDFMAGGVVAFGEDPYDAVVRELAEELGISGVELVKLPEGDYADDATSYHAYLYSCVWDGPVVHQPEEVAWGAWMSPAELIAKLDDPSWPVMPDTAALVGPLVRSFM</sequence>
<evidence type="ECO:0000256" key="6">
    <source>
        <dbReference type="PIRSR" id="PIRSR017340-1"/>
    </source>
</evidence>
<dbReference type="OrthoDB" id="67499at2"/>
<dbReference type="PANTHER" id="PTHR10885:SF0">
    <property type="entry name" value="ISOPENTENYL-DIPHOSPHATE DELTA-ISOMERASE"/>
    <property type="match status" value="1"/>
</dbReference>
<dbReference type="InterPro" id="IPR000086">
    <property type="entry name" value="NUDIX_hydrolase_dom"/>
</dbReference>
<dbReference type="AlphaFoldDB" id="A0A4R7SZS5"/>
<dbReference type="CDD" id="cd04697">
    <property type="entry name" value="NUDIX_Hydrolase"/>
    <property type="match status" value="1"/>
</dbReference>
<accession>A0A4R7SZS5</accession>
<proteinExistence type="inferred from homology"/>
<comment type="caution">
    <text evidence="8">The sequence shown here is derived from an EMBL/GenBank/DDBJ whole genome shotgun (WGS) entry which is preliminary data.</text>
</comment>
<evidence type="ECO:0000256" key="2">
    <source>
        <dbReference type="ARBA" id="ARBA00005582"/>
    </source>
</evidence>
<dbReference type="PROSITE" id="PS00893">
    <property type="entry name" value="NUDIX_BOX"/>
    <property type="match status" value="1"/>
</dbReference>
<keyword evidence="5 6" id="KW-0460">Magnesium</keyword>
<dbReference type="Gene3D" id="3.90.79.10">
    <property type="entry name" value="Nucleoside Triphosphate Pyrophosphohydrolase"/>
    <property type="match status" value="1"/>
</dbReference>
<dbReference type="PIRSF" id="PIRSF017340">
    <property type="entry name" value="Nudix_hydro"/>
    <property type="match status" value="1"/>
</dbReference>
<organism evidence="8 9">
    <name type="scientific">Kribbella voronezhensis</name>
    <dbReference type="NCBI Taxonomy" id="2512212"/>
    <lineage>
        <taxon>Bacteria</taxon>
        <taxon>Bacillati</taxon>
        <taxon>Actinomycetota</taxon>
        <taxon>Actinomycetes</taxon>
        <taxon>Propionibacteriales</taxon>
        <taxon>Kribbellaceae</taxon>
        <taxon>Kribbella</taxon>
    </lineage>
</organism>
<gene>
    <name evidence="8" type="ORF">EV138_6536</name>
</gene>
<evidence type="ECO:0000313" key="9">
    <source>
        <dbReference type="Proteomes" id="UP000295151"/>
    </source>
</evidence>
<keyword evidence="9" id="KW-1185">Reference proteome</keyword>
<evidence type="ECO:0000259" key="7">
    <source>
        <dbReference type="PROSITE" id="PS51462"/>
    </source>
</evidence>
<feature type="binding site" evidence="6">
    <location>
        <position position="85"/>
    </location>
    <ligand>
        <name>Mg(2+)</name>
        <dbReference type="ChEBI" id="CHEBI:18420"/>
    </ligand>
</feature>
<dbReference type="GO" id="GO:0016853">
    <property type="term" value="F:isomerase activity"/>
    <property type="evidence" value="ECO:0007669"/>
    <property type="project" value="UniProtKB-KW"/>
</dbReference>
<evidence type="ECO:0000256" key="1">
    <source>
        <dbReference type="ARBA" id="ARBA00001946"/>
    </source>
</evidence>
<dbReference type="GO" id="GO:0046872">
    <property type="term" value="F:metal ion binding"/>
    <property type="evidence" value="ECO:0007669"/>
    <property type="project" value="UniProtKB-KW"/>
</dbReference>
<comment type="similarity">
    <text evidence="2">Belongs to the Nudix hydrolase family.</text>
</comment>
<dbReference type="PROSITE" id="PS51462">
    <property type="entry name" value="NUDIX"/>
    <property type="match status" value="1"/>
</dbReference>
<reference evidence="8 9" key="1">
    <citation type="submission" date="2019-03" db="EMBL/GenBank/DDBJ databases">
        <title>Genomic Encyclopedia of Type Strains, Phase III (KMG-III): the genomes of soil and plant-associated and newly described type strains.</title>
        <authorList>
            <person name="Whitman W."/>
        </authorList>
    </citation>
    <scope>NUCLEOTIDE SEQUENCE [LARGE SCALE GENOMIC DNA]</scope>
    <source>
        <strain evidence="8 9">VKM Ac-2575</strain>
    </source>
</reference>
<protein>
    <submittedName>
        <fullName evidence="8">Isopentenyldiphosphate isomerase</fullName>
    </submittedName>
</protein>
<evidence type="ECO:0000256" key="3">
    <source>
        <dbReference type="ARBA" id="ARBA00022723"/>
    </source>
</evidence>
<keyword evidence="3 6" id="KW-0479">Metal-binding</keyword>
<evidence type="ECO:0000313" key="8">
    <source>
        <dbReference type="EMBL" id="TDU84067.1"/>
    </source>
</evidence>
<dbReference type="InterPro" id="IPR024195">
    <property type="entry name" value="NUDIX_hydrolase_YfcD_pred"/>
</dbReference>
<name>A0A4R7SZS5_9ACTN</name>
<evidence type="ECO:0000256" key="5">
    <source>
        <dbReference type="ARBA" id="ARBA00022842"/>
    </source>
</evidence>
<feature type="binding site" evidence="6">
    <location>
        <position position="81"/>
    </location>
    <ligand>
        <name>Mg(2+)</name>
        <dbReference type="ChEBI" id="CHEBI:18420"/>
    </ligand>
</feature>
<dbReference type="PANTHER" id="PTHR10885">
    <property type="entry name" value="ISOPENTENYL-DIPHOSPHATE DELTA-ISOMERASE"/>
    <property type="match status" value="1"/>
</dbReference>